<proteinExistence type="inferred from homology"/>
<dbReference type="GO" id="GO:0051072">
    <property type="term" value="P:4,6-pyruvylated galactose residue biosynthetic process"/>
    <property type="evidence" value="ECO:0007669"/>
    <property type="project" value="TreeGrafter"/>
</dbReference>
<comment type="subcellular location">
    <subcellularLocation>
        <location evidence="1 10">Golgi apparatus membrane</location>
        <topology evidence="1 10">Single-pass type II membrane protein</topology>
    </subcellularLocation>
</comment>
<accession>A0A9P6NDW5</accession>
<dbReference type="Proteomes" id="UP000886653">
    <property type="component" value="Unassembled WGS sequence"/>
</dbReference>
<keyword evidence="13" id="KW-1185">Reference proteome</keyword>
<dbReference type="OrthoDB" id="2139606at2759"/>
<comment type="caution">
    <text evidence="12">The sequence shown here is derived from an EMBL/GenBank/DDBJ whole genome shotgun (WGS) entry which is preliminary data.</text>
</comment>
<feature type="compositionally biased region" description="Basic and acidic residues" evidence="11">
    <location>
        <begin position="1"/>
        <end position="10"/>
    </location>
</feature>
<feature type="region of interest" description="Disordered" evidence="11">
    <location>
        <begin position="1"/>
        <end position="24"/>
    </location>
</feature>
<feature type="transmembrane region" description="Helical" evidence="10">
    <location>
        <begin position="75"/>
        <end position="96"/>
    </location>
</feature>
<evidence type="ECO:0000256" key="7">
    <source>
        <dbReference type="ARBA" id="ARBA00022989"/>
    </source>
</evidence>
<dbReference type="GO" id="GO:0000139">
    <property type="term" value="C:Golgi membrane"/>
    <property type="evidence" value="ECO:0007669"/>
    <property type="project" value="UniProtKB-SubCell"/>
</dbReference>
<evidence type="ECO:0000256" key="9">
    <source>
        <dbReference type="ARBA" id="ARBA00023136"/>
    </source>
</evidence>
<evidence type="ECO:0000256" key="6">
    <source>
        <dbReference type="ARBA" id="ARBA00022968"/>
    </source>
</evidence>
<name>A0A9P6NDW5_9BASI</name>
<dbReference type="InterPro" id="IPR002659">
    <property type="entry name" value="Glyco_trans_31"/>
</dbReference>
<evidence type="ECO:0000256" key="3">
    <source>
        <dbReference type="ARBA" id="ARBA00022676"/>
    </source>
</evidence>
<keyword evidence="5 10" id="KW-0812">Transmembrane</keyword>
<evidence type="ECO:0000256" key="10">
    <source>
        <dbReference type="RuleBase" id="RU363063"/>
    </source>
</evidence>
<evidence type="ECO:0000256" key="4">
    <source>
        <dbReference type="ARBA" id="ARBA00022679"/>
    </source>
</evidence>
<gene>
    <name evidence="12" type="ORF">CROQUDRAFT_659264</name>
</gene>
<dbReference type="EMBL" id="MU167285">
    <property type="protein sequence ID" value="KAG0144960.1"/>
    <property type="molecule type" value="Genomic_DNA"/>
</dbReference>
<keyword evidence="4" id="KW-0808">Transferase</keyword>
<dbReference type="Gene3D" id="3.90.550.50">
    <property type="match status" value="1"/>
</dbReference>
<keyword evidence="7 10" id="KW-1133">Transmembrane helix</keyword>
<sequence>MKNQDQEKFGQSRALHTPHQSHKAHPNRISHFFAWAFNFANSLAGYPRRQDPGLLPSPGSHHSTSARSSRFSSRVNTIFTVVIFFGSVYVVLSWILDQPNTLQLDPVIDPVTFQILPAGDPLHQIRSTTKSPTSKTSAATAALQLELEQRQADFHLRIQHAVNRNITKAWRALKDPSLAILHHSGPDRNHSDAMAHFLWYKGDEALKRNRPASQFKCDVGHRKQGSLLFLGVFTTPEGFAKRNLIRTLLKTDLPPWNVTQADGTVRIQPLIDLVFVSGQPTNEHWRYLIEEENRLHNDLVVLEDVEDNIDGGKTYAYLKWVALGANGRWAGKESEGGLQDRDPRVRLVGRPRFVMKADDDTFLVIPNLIKAFQDLDCNMNIYWGTSQGSNPLFDPYFRGLGYAMSWPLVEWIGSSNMSAEAQVGIEDARVGAWLTELNADVDPVTRIDVGWKMGDWNQMEIDETSIGLHWLKAVEWFPMAKFKILAAWKRAGQNYRWDWHVKSGSRD</sequence>
<evidence type="ECO:0000256" key="8">
    <source>
        <dbReference type="ARBA" id="ARBA00023034"/>
    </source>
</evidence>
<keyword evidence="8 10" id="KW-0333">Golgi apparatus</keyword>
<protein>
    <recommendedName>
        <fullName evidence="10">Hexosyltransferase</fullName>
        <ecNumber evidence="10">2.4.1.-</ecNumber>
    </recommendedName>
</protein>
<evidence type="ECO:0000313" key="12">
    <source>
        <dbReference type="EMBL" id="KAG0144960.1"/>
    </source>
</evidence>
<keyword evidence="6 10" id="KW-0735">Signal-anchor</keyword>
<evidence type="ECO:0000256" key="5">
    <source>
        <dbReference type="ARBA" id="ARBA00022692"/>
    </source>
</evidence>
<reference evidence="12" key="1">
    <citation type="submission" date="2013-11" db="EMBL/GenBank/DDBJ databases">
        <title>Genome sequence of the fusiform rust pathogen reveals effectors for host alternation and coevolution with pine.</title>
        <authorList>
            <consortium name="DOE Joint Genome Institute"/>
            <person name="Smith K."/>
            <person name="Pendleton A."/>
            <person name="Kubisiak T."/>
            <person name="Anderson C."/>
            <person name="Salamov A."/>
            <person name="Aerts A."/>
            <person name="Riley R."/>
            <person name="Clum A."/>
            <person name="Lindquist E."/>
            <person name="Ence D."/>
            <person name="Campbell M."/>
            <person name="Kronenberg Z."/>
            <person name="Feau N."/>
            <person name="Dhillon B."/>
            <person name="Hamelin R."/>
            <person name="Burleigh J."/>
            <person name="Smith J."/>
            <person name="Yandell M."/>
            <person name="Nelson C."/>
            <person name="Grigoriev I."/>
            <person name="Davis J."/>
        </authorList>
    </citation>
    <scope>NUCLEOTIDE SEQUENCE</scope>
    <source>
        <strain evidence="12">G11</strain>
    </source>
</reference>
<dbReference type="GO" id="GO:0016758">
    <property type="term" value="F:hexosyltransferase activity"/>
    <property type="evidence" value="ECO:0007669"/>
    <property type="project" value="InterPro"/>
</dbReference>
<evidence type="ECO:0000256" key="2">
    <source>
        <dbReference type="ARBA" id="ARBA00008661"/>
    </source>
</evidence>
<dbReference type="EC" id="2.4.1.-" evidence="10"/>
<keyword evidence="9 10" id="KW-0472">Membrane</keyword>
<dbReference type="PANTHER" id="PTHR11214:SF351">
    <property type="entry name" value="BETA-1,3-GALACTOSYLTRANSFERASE PVG3"/>
    <property type="match status" value="1"/>
</dbReference>
<evidence type="ECO:0000256" key="1">
    <source>
        <dbReference type="ARBA" id="ARBA00004323"/>
    </source>
</evidence>
<comment type="similarity">
    <text evidence="2 10">Belongs to the glycosyltransferase 31 family.</text>
</comment>
<dbReference type="AlphaFoldDB" id="A0A9P6NDW5"/>
<keyword evidence="3 10" id="KW-0328">Glycosyltransferase</keyword>
<evidence type="ECO:0000313" key="13">
    <source>
        <dbReference type="Proteomes" id="UP000886653"/>
    </source>
</evidence>
<organism evidence="12 13">
    <name type="scientific">Cronartium quercuum f. sp. fusiforme G11</name>
    <dbReference type="NCBI Taxonomy" id="708437"/>
    <lineage>
        <taxon>Eukaryota</taxon>
        <taxon>Fungi</taxon>
        <taxon>Dikarya</taxon>
        <taxon>Basidiomycota</taxon>
        <taxon>Pucciniomycotina</taxon>
        <taxon>Pucciniomycetes</taxon>
        <taxon>Pucciniales</taxon>
        <taxon>Coleosporiaceae</taxon>
        <taxon>Cronartium</taxon>
    </lineage>
</organism>
<evidence type="ECO:0000256" key="11">
    <source>
        <dbReference type="SAM" id="MobiDB-lite"/>
    </source>
</evidence>
<dbReference type="PANTHER" id="PTHR11214">
    <property type="entry name" value="BETA-1,3-N-ACETYLGLUCOSAMINYLTRANSFERASE"/>
    <property type="match status" value="1"/>
</dbReference>